<evidence type="ECO:0000313" key="1">
    <source>
        <dbReference type="EMBL" id="ESL02153.1"/>
    </source>
</evidence>
<name>V2XZM5_9FIRM</name>
<dbReference type="STRING" id="592026.GCWU0000282_002287"/>
<proteinExistence type="predicted"/>
<dbReference type="Proteomes" id="UP000018227">
    <property type="component" value="Unassembled WGS sequence"/>
</dbReference>
<comment type="caution">
    <text evidence="1">The sequence shown here is derived from an EMBL/GenBank/DDBJ whole genome shotgun (WGS) entry which is preliminary data.</text>
</comment>
<reference evidence="1 2" key="1">
    <citation type="submission" date="2013-06" db="EMBL/GenBank/DDBJ databases">
        <authorList>
            <person name="Weinstock G."/>
            <person name="Sodergren E."/>
            <person name="Clifton S."/>
            <person name="Fulton L."/>
            <person name="Fulton B."/>
            <person name="Courtney L."/>
            <person name="Fronick C."/>
            <person name="Harrison M."/>
            <person name="Strong C."/>
            <person name="Farmer C."/>
            <person name="Delahaunty K."/>
            <person name="Markovic C."/>
            <person name="Hall O."/>
            <person name="Minx P."/>
            <person name="Tomlinson C."/>
            <person name="Mitreva M."/>
            <person name="Nelson J."/>
            <person name="Hou S."/>
            <person name="Wollam A."/>
            <person name="Pepin K.H."/>
            <person name="Johnson M."/>
            <person name="Bhonagiri V."/>
            <person name="Nash W.E."/>
            <person name="Warren W."/>
            <person name="Chinwalla A."/>
            <person name="Mardis E.R."/>
            <person name="Wilson R.K."/>
        </authorList>
    </citation>
    <scope>NUCLEOTIDE SEQUENCE [LARGE SCALE GENOMIC DNA]</scope>
    <source>
        <strain evidence="1 2">ATCC 51271</strain>
    </source>
</reference>
<dbReference type="AlphaFoldDB" id="V2XZM5"/>
<dbReference type="EMBL" id="ACIL03000016">
    <property type="protein sequence ID" value="ESL02153.1"/>
    <property type="molecule type" value="Genomic_DNA"/>
</dbReference>
<dbReference type="RefSeq" id="WP_023355147.1">
    <property type="nucleotide sequence ID" value="NZ_KI535369.1"/>
</dbReference>
<evidence type="ECO:0000313" key="2">
    <source>
        <dbReference type="Proteomes" id="UP000018227"/>
    </source>
</evidence>
<dbReference type="HOGENOM" id="CLU_1783394_0_0_9"/>
<accession>V2XZM5</accession>
<sequence length="145" mass="16585">MKKRILFAFFSIAVILIVGERMFGSPLVKYNNYHLKQNMQTISESEVTLNSVVPFEWDTVYTFPPYTSKAKIEKIIGFESNEIKETVNEGMVNLLFVKGNTVTGSICDYSKNLGYSIEFKDKVKFKDNVVFEVNIQDGMVSLTKK</sequence>
<dbReference type="eggNOG" id="ENOG502ZCZD">
    <property type="taxonomic scope" value="Bacteria"/>
</dbReference>
<keyword evidence="2" id="KW-1185">Reference proteome</keyword>
<protein>
    <submittedName>
        <fullName evidence="1">Uncharacterized protein</fullName>
    </submittedName>
</protein>
<organism evidence="1 2">
    <name type="scientific">Catonella morbi ATCC 51271</name>
    <dbReference type="NCBI Taxonomy" id="592026"/>
    <lineage>
        <taxon>Bacteria</taxon>
        <taxon>Bacillati</taxon>
        <taxon>Bacillota</taxon>
        <taxon>Clostridia</taxon>
        <taxon>Lachnospirales</taxon>
        <taxon>Lachnospiraceae</taxon>
        <taxon>Catonella</taxon>
    </lineage>
</organism>
<gene>
    <name evidence="1" type="ORF">GCWU0000282_002287</name>
</gene>
<dbReference type="OrthoDB" id="6443639at2"/>